<dbReference type="PANTHER" id="PTHR30108:SF17">
    <property type="entry name" value="FERULIC ACID DECARBOXYLASE 1"/>
    <property type="match status" value="1"/>
</dbReference>
<dbReference type="SUPFAM" id="SSF50475">
    <property type="entry name" value="FMN-binding split barrel"/>
    <property type="match status" value="1"/>
</dbReference>
<feature type="domain" description="3-octaprenyl-4-hydroxybenzoate carboxy-lyase-like Rift-related" evidence="2">
    <location>
        <begin position="110"/>
        <end position="322"/>
    </location>
</feature>
<dbReference type="AlphaFoldDB" id="A0AAE4DN46"/>
<dbReference type="InterPro" id="IPR048304">
    <property type="entry name" value="UbiD_Rift_dom"/>
</dbReference>
<dbReference type="Pfam" id="PF20696">
    <property type="entry name" value="UbiD_C"/>
    <property type="match status" value="1"/>
</dbReference>
<dbReference type="EMBL" id="JAQGEC010000007">
    <property type="protein sequence ID" value="MDR9890569.1"/>
    <property type="molecule type" value="Genomic_DNA"/>
</dbReference>
<dbReference type="InterPro" id="IPR049381">
    <property type="entry name" value="UbiD-like_C"/>
</dbReference>
<evidence type="ECO:0000259" key="2">
    <source>
        <dbReference type="Pfam" id="PF01977"/>
    </source>
</evidence>
<dbReference type="GO" id="GO:0016831">
    <property type="term" value="F:carboxy-lyase activity"/>
    <property type="evidence" value="ECO:0007669"/>
    <property type="project" value="UniProtKB-KW"/>
</dbReference>
<dbReference type="Gene3D" id="3.40.1670.10">
    <property type="entry name" value="UbiD C-terminal domain-like"/>
    <property type="match status" value="1"/>
</dbReference>
<evidence type="ECO:0000256" key="1">
    <source>
        <dbReference type="ARBA" id="ARBA00022793"/>
    </source>
</evidence>
<evidence type="ECO:0000313" key="5">
    <source>
        <dbReference type="EMBL" id="MDR9890569.1"/>
    </source>
</evidence>
<reference evidence="5" key="1">
    <citation type="submission" date="2022-12" db="EMBL/GenBank/DDBJ databases">
        <title>NDM-1 containing novel ST 2018 Pseudenterobacter timonensis.</title>
        <authorList>
            <person name="Halder G."/>
            <person name="Mandal S."/>
            <person name="Dutta S."/>
        </authorList>
    </citation>
    <scope>NUCLEOTIDE SEQUENCE</scope>
    <source>
        <strain evidence="5">CNCI147</strain>
    </source>
</reference>
<accession>A0AAE4DN46</accession>
<dbReference type="Pfam" id="PF20695">
    <property type="entry name" value="UbiD_N"/>
    <property type="match status" value="1"/>
</dbReference>
<dbReference type="PANTHER" id="PTHR30108">
    <property type="entry name" value="3-OCTAPRENYL-4-HYDROXYBENZOATE CARBOXY-LYASE-RELATED"/>
    <property type="match status" value="1"/>
</dbReference>
<dbReference type="Pfam" id="PF01977">
    <property type="entry name" value="UbiD"/>
    <property type="match status" value="1"/>
</dbReference>
<dbReference type="GO" id="GO:0005737">
    <property type="term" value="C:cytoplasm"/>
    <property type="evidence" value="ECO:0007669"/>
    <property type="project" value="TreeGrafter"/>
</dbReference>
<evidence type="ECO:0000313" key="6">
    <source>
        <dbReference type="Proteomes" id="UP001248822"/>
    </source>
</evidence>
<evidence type="ECO:0000259" key="4">
    <source>
        <dbReference type="Pfam" id="PF20696"/>
    </source>
</evidence>
<organism evidence="5 6">
    <name type="scientific">Pseudenterobacter timonensis</name>
    <dbReference type="NCBI Taxonomy" id="1755099"/>
    <lineage>
        <taxon>Bacteria</taxon>
        <taxon>Pseudomonadati</taxon>
        <taxon>Pseudomonadota</taxon>
        <taxon>Gammaproteobacteria</taxon>
        <taxon>Enterobacterales</taxon>
        <taxon>Enterobacteriaceae</taxon>
        <taxon>Pseudenterobacter</taxon>
    </lineage>
</organism>
<feature type="domain" description="3-octaprenyl-4-hydroxybenzoate carboxy-lyase-like N-terminal" evidence="3">
    <location>
        <begin position="17"/>
        <end position="100"/>
    </location>
</feature>
<dbReference type="RefSeq" id="WP_310826018.1">
    <property type="nucleotide sequence ID" value="NZ_JAQGEC010000007.1"/>
</dbReference>
<keyword evidence="1" id="KW-0456">Lyase</keyword>
<dbReference type="InterPro" id="IPR049383">
    <property type="entry name" value="UbiD-like_N"/>
</dbReference>
<name>A0AAE4DN46_9ENTR</name>
<evidence type="ECO:0000259" key="3">
    <source>
        <dbReference type="Pfam" id="PF20695"/>
    </source>
</evidence>
<feature type="domain" description="3-octaprenyl-4-hydroxybenzoate carboxy-lyase-like C-terminal" evidence="4">
    <location>
        <begin position="329"/>
        <end position="463"/>
    </location>
</feature>
<dbReference type="SUPFAM" id="SSF143968">
    <property type="entry name" value="UbiD C-terminal domain-like"/>
    <property type="match status" value="1"/>
</dbReference>
<dbReference type="Proteomes" id="UP001248822">
    <property type="component" value="Unassembled WGS sequence"/>
</dbReference>
<comment type="caution">
    <text evidence="5">The sequence shown here is derived from an EMBL/GenBank/DDBJ whole genome shotgun (WGS) entry which is preliminary data.</text>
</comment>
<protein>
    <submittedName>
        <fullName evidence="5">UbiD family decarboxylase</fullName>
    </submittedName>
</protein>
<gene>
    <name evidence="5" type="ORF">O7047_10030</name>
</gene>
<keyword evidence="1" id="KW-0210">Decarboxylase</keyword>
<dbReference type="InterPro" id="IPR002830">
    <property type="entry name" value="UbiD"/>
</dbReference>
<proteinExistence type="predicted"/>
<sequence length="504" mass="54506">MTNQVLDLRSAIALLQQHDGQFIETNHPVDPNAELAGVYRHIGAGGTVKRPTRTGPAMMFNNVKGYPGSRILVGMHASRERAALLLGCEPSRLALHVGEAVKRPVAPVVVPASEAPCQEQVFYADDPDFDLRKLLPAPTNTPIDAGPFFCLGLVLASDPEDASLTDVTIHRLCVQERDELSMFLAAGRHIEVFRQKAEAAGKPLPVTINMGLDPAIYIGACFEAPTTPFGYNELGVAGALRQTPVELVQGVAVAEKAIARAEIIIEGELLPGVRVREDQHTNSGHAMPEFPGYCGEANPSLPVIKVKAVTMRHQAILQTLVGPGEEHTTLAGLPTEASLWNAIDAAIPGFLQNVYAHTAGGGKFLGILQVKKRQPSDEGRQGQAALIALATYSELKNIILVDEDVDIFDSDDILWAMTTRMQGDVSITNLPGVRGHQLDPSQMPDYSPSIRGQGITCKTIFDCTVPWALKSRFERAPFMEVDPRPWAPDYFAQLDGKKEPASKA</sequence>